<feature type="region of interest" description="Disordered" evidence="1">
    <location>
        <begin position="59"/>
        <end position="101"/>
    </location>
</feature>
<evidence type="ECO:0000313" key="2">
    <source>
        <dbReference type="Proteomes" id="UP000095285"/>
    </source>
</evidence>
<feature type="compositionally biased region" description="Basic and acidic residues" evidence="1">
    <location>
        <begin position="73"/>
        <end position="84"/>
    </location>
</feature>
<organism evidence="2 3">
    <name type="scientific">Loa loa</name>
    <name type="common">Eye worm</name>
    <name type="synonym">Filaria loa</name>
    <dbReference type="NCBI Taxonomy" id="7209"/>
    <lineage>
        <taxon>Eukaryota</taxon>
        <taxon>Metazoa</taxon>
        <taxon>Ecdysozoa</taxon>
        <taxon>Nematoda</taxon>
        <taxon>Chromadorea</taxon>
        <taxon>Rhabditida</taxon>
        <taxon>Spirurina</taxon>
        <taxon>Spiruromorpha</taxon>
        <taxon>Filarioidea</taxon>
        <taxon>Onchocercidae</taxon>
        <taxon>Loa</taxon>
    </lineage>
</organism>
<keyword evidence="2" id="KW-1185">Reference proteome</keyword>
<reference evidence="2" key="1">
    <citation type="submission" date="2012-04" db="EMBL/GenBank/DDBJ databases">
        <title>The Genome Sequence of Loa loa.</title>
        <authorList>
            <consortium name="The Broad Institute Genome Sequencing Platform"/>
            <consortium name="Broad Institute Genome Sequencing Center for Infectious Disease"/>
            <person name="Nutman T.B."/>
            <person name="Fink D.L."/>
            <person name="Russ C."/>
            <person name="Young S."/>
            <person name="Zeng Q."/>
            <person name="Gargeya S."/>
            <person name="Alvarado L."/>
            <person name="Berlin A."/>
            <person name="Chapman S.B."/>
            <person name="Chen Z."/>
            <person name="Freedman E."/>
            <person name="Gellesch M."/>
            <person name="Goldberg J."/>
            <person name="Griggs A."/>
            <person name="Gujja S."/>
            <person name="Heilman E.R."/>
            <person name="Heiman D."/>
            <person name="Howarth C."/>
            <person name="Mehta T."/>
            <person name="Neiman D."/>
            <person name="Pearson M."/>
            <person name="Roberts A."/>
            <person name="Saif S."/>
            <person name="Shea T."/>
            <person name="Shenoy N."/>
            <person name="Sisk P."/>
            <person name="Stolte C."/>
            <person name="Sykes S."/>
            <person name="White J."/>
            <person name="Yandava C."/>
            <person name="Haas B."/>
            <person name="Henn M.R."/>
            <person name="Nusbaum C."/>
            <person name="Birren B."/>
        </authorList>
    </citation>
    <scope>NUCLEOTIDE SEQUENCE [LARGE SCALE GENOMIC DNA]</scope>
</reference>
<sequence length="101" mass="11828">MTQYVIFKDKTEDWSSTEGTNIVDYLHSISSTPKDHVWTEEGIIDEDFDVVIKTNVKRVKRASRAGNSRRVKLMQDRRNNRLDDSNSLENSNHHKHEVKDN</sequence>
<protein>
    <submittedName>
        <fullName evidence="3">Chromo domain-containing protein</fullName>
    </submittedName>
</protein>
<evidence type="ECO:0000256" key="1">
    <source>
        <dbReference type="SAM" id="MobiDB-lite"/>
    </source>
</evidence>
<proteinExistence type="predicted"/>
<dbReference type="Proteomes" id="UP000095285">
    <property type="component" value="Unassembled WGS sequence"/>
</dbReference>
<name>A0A1I7VDH3_LOALO</name>
<evidence type="ECO:0000313" key="3">
    <source>
        <dbReference type="WBParaSite" id="EN70_1309"/>
    </source>
</evidence>
<dbReference type="WBParaSite" id="EN70_1309">
    <property type="protein sequence ID" value="EN70_1309"/>
    <property type="gene ID" value="EN70_1309"/>
</dbReference>
<accession>A0A1I7VDH3</accession>
<dbReference type="AlphaFoldDB" id="A0A1I7VDH3"/>
<reference evidence="3" key="2">
    <citation type="submission" date="2016-11" db="UniProtKB">
        <authorList>
            <consortium name="WormBaseParasite"/>
        </authorList>
    </citation>
    <scope>IDENTIFICATION</scope>
</reference>
<feature type="compositionally biased region" description="Basic residues" evidence="1">
    <location>
        <begin position="59"/>
        <end position="72"/>
    </location>
</feature>